<dbReference type="InterPro" id="IPR005331">
    <property type="entry name" value="Sulfotransferase"/>
</dbReference>
<evidence type="ECO:0000256" key="7">
    <source>
        <dbReference type="ARBA" id="ARBA00023034"/>
    </source>
</evidence>
<dbReference type="VEuPathDB" id="VectorBase:SCAU001438"/>
<comment type="subcellular location">
    <subcellularLocation>
        <location evidence="1">Golgi apparatus membrane</location>
        <topology evidence="1">Single-pass type II membrane protein</topology>
    </subcellularLocation>
</comment>
<keyword evidence="4" id="KW-0812">Transmembrane</keyword>
<keyword evidence="8" id="KW-0472">Membrane</keyword>
<proteinExistence type="inferred from homology"/>
<evidence type="ECO:0000256" key="3">
    <source>
        <dbReference type="ARBA" id="ARBA00022679"/>
    </source>
</evidence>
<name>A0A1I8NRQ0_STOCA</name>
<evidence type="ECO:0000256" key="2">
    <source>
        <dbReference type="ARBA" id="ARBA00010569"/>
    </source>
</evidence>
<dbReference type="STRING" id="35570.A0A1I8NRQ0"/>
<evidence type="ECO:0000256" key="6">
    <source>
        <dbReference type="ARBA" id="ARBA00022989"/>
    </source>
</evidence>
<comment type="similarity">
    <text evidence="2">Belongs to the sulfotransferase 3 family.</text>
</comment>
<keyword evidence="7" id="KW-0333">Golgi apparatus</keyword>
<dbReference type="AlphaFoldDB" id="A0A1I8NRQ0"/>
<organism evidence="10 11">
    <name type="scientific">Stomoxys calcitrans</name>
    <name type="common">Stable fly</name>
    <name type="synonym">Conops calcitrans</name>
    <dbReference type="NCBI Taxonomy" id="35570"/>
    <lineage>
        <taxon>Eukaryota</taxon>
        <taxon>Metazoa</taxon>
        <taxon>Ecdysozoa</taxon>
        <taxon>Arthropoda</taxon>
        <taxon>Hexapoda</taxon>
        <taxon>Insecta</taxon>
        <taxon>Pterygota</taxon>
        <taxon>Neoptera</taxon>
        <taxon>Endopterygota</taxon>
        <taxon>Diptera</taxon>
        <taxon>Brachycera</taxon>
        <taxon>Muscomorpha</taxon>
        <taxon>Muscoidea</taxon>
        <taxon>Muscidae</taxon>
        <taxon>Stomoxys</taxon>
    </lineage>
</organism>
<evidence type="ECO:0008006" key="12">
    <source>
        <dbReference type="Google" id="ProtNLM"/>
    </source>
</evidence>
<evidence type="ECO:0000256" key="9">
    <source>
        <dbReference type="ARBA" id="ARBA00023180"/>
    </source>
</evidence>
<accession>A0A1I8NRQ0</accession>
<keyword evidence="9" id="KW-0325">Glycoprotein</keyword>
<evidence type="ECO:0000256" key="5">
    <source>
        <dbReference type="ARBA" id="ARBA00022968"/>
    </source>
</evidence>
<protein>
    <recommendedName>
        <fullName evidence="12">Sulfotransferase domain-containing protein</fullName>
    </recommendedName>
</protein>
<dbReference type="PANTHER" id="PTHR12129:SF20">
    <property type="entry name" value="HEPARAN SULFATE 2-O-SULFOTRANSFERASE PIPE"/>
    <property type="match status" value="1"/>
</dbReference>
<dbReference type="EnsemblMetazoa" id="SCAU001438-RA">
    <property type="protein sequence ID" value="SCAU001438-PA"/>
    <property type="gene ID" value="SCAU001438"/>
</dbReference>
<dbReference type="GO" id="GO:0000139">
    <property type="term" value="C:Golgi membrane"/>
    <property type="evidence" value="ECO:0007669"/>
    <property type="project" value="UniProtKB-SubCell"/>
</dbReference>
<sequence>MFVYNVLLNALQSASYLSTLSAQRLNNTSKADIDIIFFNRATKVGSESMLELFLALEAYNEFTVDKRGLHQIMWTKMERWVQQEIAKRIVDLNEPSVYISHVNWIDFDDFDLPKPIYVNMVRDPVERVVSWYYYIRGSYRNAVAFNKFPNRKVQSEEWFKKNFNDCVRNGDEECQYMPMEVLQHTKDQKSQVLFFCGNNDNCL</sequence>
<evidence type="ECO:0000256" key="8">
    <source>
        <dbReference type="ARBA" id="ARBA00023136"/>
    </source>
</evidence>
<dbReference type="GO" id="GO:0008146">
    <property type="term" value="F:sulfotransferase activity"/>
    <property type="evidence" value="ECO:0007669"/>
    <property type="project" value="InterPro"/>
</dbReference>
<dbReference type="InterPro" id="IPR007734">
    <property type="entry name" value="Heparan_SO4_2-O-STrfase"/>
</dbReference>
<dbReference type="PANTHER" id="PTHR12129">
    <property type="entry name" value="HEPARAN SULFATE 2-O-SULFOTRANSFERASE"/>
    <property type="match status" value="1"/>
</dbReference>
<evidence type="ECO:0000256" key="4">
    <source>
        <dbReference type="ARBA" id="ARBA00022692"/>
    </source>
</evidence>
<dbReference type="InterPro" id="IPR027417">
    <property type="entry name" value="P-loop_NTPase"/>
</dbReference>
<dbReference type="Proteomes" id="UP000095300">
    <property type="component" value="Unassembled WGS sequence"/>
</dbReference>
<keyword evidence="5" id="KW-0735">Signal-anchor</keyword>
<keyword evidence="6" id="KW-1133">Transmembrane helix</keyword>
<gene>
    <name evidence="10" type="primary">106093266</name>
</gene>
<dbReference type="Gene3D" id="3.40.50.300">
    <property type="entry name" value="P-loop containing nucleotide triphosphate hydrolases"/>
    <property type="match status" value="1"/>
</dbReference>
<dbReference type="Pfam" id="PF03567">
    <property type="entry name" value="Sulfotransfer_2"/>
    <property type="match status" value="1"/>
</dbReference>
<dbReference type="SUPFAM" id="SSF52540">
    <property type="entry name" value="P-loop containing nucleoside triphosphate hydrolases"/>
    <property type="match status" value="1"/>
</dbReference>
<evidence type="ECO:0000313" key="10">
    <source>
        <dbReference type="EnsemblMetazoa" id="SCAU001438-PA"/>
    </source>
</evidence>
<keyword evidence="3" id="KW-0808">Transferase</keyword>
<reference evidence="10" key="1">
    <citation type="submission" date="2020-05" db="UniProtKB">
        <authorList>
            <consortium name="EnsemblMetazoa"/>
        </authorList>
    </citation>
    <scope>IDENTIFICATION</scope>
    <source>
        <strain evidence="10">USDA</strain>
    </source>
</reference>
<keyword evidence="11" id="KW-1185">Reference proteome</keyword>
<evidence type="ECO:0000313" key="11">
    <source>
        <dbReference type="Proteomes" id="UP000095300"/>
    </source>
</evidence>
<evidence type="ECO:0000256" key="1">
    <source>
        <dbReference type="ARBA" id="ARBA00004323"/>
    </source>
</evidence>